<dbReference type="InterPro" id="IPR000600">
    <property type="entry name" value="ROK"/>
</dbReference>
<dbReference type="Proteomes" id="UP000597338">
    <property type="component" value="Unassembled WGS sequence"/>
</dbReference>
<evidence type="ECO:0000313" key="2">
    <source>
        <dbReference type="EMBL" id="GGC31394.1"/>
    </source>
</evidence>
<name>A0ABQ1M1X7_9SPHI</name>
<sequence length="884" mass="99248">MNLFNVGIDVGGTHVSCALVNRDTGKLLPESLQVADIDSNGSATQILDVLAGILAKLPTASGNIAGIGIAVPGPFDYIRGISKITGVNKFDRIFGLHLRQFIRGHIPAECPITFINDASAYACGEYVAGAAKGSTRSIVLTFGTGFGSTFLLDGEILPGGAEGVPEGGFLYNIPYGDSIADDFFATRWFVGEWQKSTGHSISDVKEIADLARTGNQTASDIFNRFADNLAEFIAPWIERFRPDRIVLGGNISKAADLFFDRLVWGIGSNPLFRVSELWDEAPIIGAALSVPAEPNNDTPLRKTEQYLAPAKTAPTPEGVYDIYPGFPIGSGQIMPGAEALADWLAEYPRVVIEGYTGVFWDKLIASIDRQLRKQNKRVRWFHVDAALLPEADIKHLIQPSLGDPDDIFGKITDKKLSDWFDSEKLRQLQPDPGADINILVGAGSSLAGWDAPLVYVDVPKNELQFRMRAHAVTNLGMETYADDRQMYKQAYFVDWRVLNQHKCGLLPRIDLIVDEQRPDAYLSMSGENLRRGLAAMGRNFFRVRPWFEPGAWGGQWMKAHFTGLNTEVTNLAWSFELMVLENGLMFESDGYRLEVSFDFLMYQSHREVLGDGAARFGYEFPIRFDFLDTFDGGNLSVQCHPRPDYIKEQFGMPFTQDETYYILDCEEDADVYLGFQEGVDAADFHHQLIRSQTENVALDVARYVQKFKAEKHALYLIPNGTIHASGKNNLVLEISSAPYIFTFKMYDWLRLDLDGRPRPINIEHGMRNVYFDRQGDRIQREFISKPYVLAETDGYVLEHLPTHPDHFYDIHRYSFHEQIAVETTNKCHVWMLVEGKSVWVETEDGMKQRFNFAETFVIPAAAKAYTITNESNGRVLMVKAFLKD</sequence>
<gene>
    <name evidence="2" type="ORF">GCM10011386_24290</name>
</gene>
<comment type="caution">
    <text evidence="2">The sequence shown here is derived from an EMBL/GenBank/DDBJ whole genome shotgun (WGS) entry which is preliminary data.</text>
</comment>
<organism evidence="2 3">
    <name type="scientific">Parapedobacter defluvii</name>
    <dbReference type="NCBI Taxonomy" id="2045106"/>
    <lineage>
        <taxon>Bacteria</taxon>
        <taxon>Pseudomonadati</taxon>
        <taxon>Bacteroidota</taxon>
        <taxon>Sphingobacteriia</taxon>
        <taxon>Sphingobacteriales</taxon>
        <taxon>Sphingobacteriaceae</taxon>
        <taxon>Parapedobacter</taxon>
    </lineage>
</organism>
<protein>
    <submittedName>
        <fullName evidence="2">Transcriptional regulator</fullName>
    </submittedName>
</protein>
<dbReference type="CDD" id="cd07010">
    <property type="entry name" value="cupin_PMI_type_I_N_bac"/>
    <property type="match status" value="1"/>
</dbReference>
<dbReference type="PANTHER" id="PTHR18964:SF149">
    <property type="entry name" value="BIFUNCTIONAL UDP-N-ACETYLGLUCOSAMINE 2-EPIMERASE_N-ACETYLMANNOSAMINE KINASE"/>
    <property type="match status" value="1"/>
</dbReference>
<evidence type="ECO:0000313" key="3">
    <source>
        <dbReference type="Proteomes" id="UP000597338"/>
    </source>
</evidence>
<accession>A0ABQ1M1X7</accession>
<dbReference type="PANTHER" id="PTHR18964">
    <property type="entry name" value="ROK (REPRESSOR, ORF, KINASE) FAMILY"/>
    <property type="match status" value="1"/>
</dbReference>
<comment type="similarity">
    <text evidence="1">Belongs to the ROK (NagC/XylR) family.</text>
</comment>
<dbReference type="CDD" id="cd23763">
    <property type="entry name" value="ASKHA_ATPase_ROK"/>
    <property type="match status" value="1"/>
</dbReference>
<dbReference type="SUPFAM" id="SSF53067">
    <property type="entry name" value="Actin-like ATPase domain"/>
    <property type="match status" value="1"/>
</dbReference>
<dbReference type="RefSeq" id="WP_188751037.1">
    <property type="nucleotide sequence ID" value="NZ_BMIK01000007.1"/>
</dbReference>
<keyword evidence="3" id="KW-1185">Reference proteome</keyword>
<dbReference type="Gene3D" id="3.30.420.40">
    <property type="match status" value="2"/>
</dbReference>
<dbReference type="InterPro" id="IPR011051">
    <property type="entry name" value="RmlC_Cupin_sf"/>
</dbReference>
<dbReference type="SUPFAM" id="SSF51182">
    <property type="entry name" value="RmlC-like cupins"/>
    <property type="match status" value="1"/>
</dbReference>
<reference evidence="3" key="1">
    <citation type="journal article" date="2019" name="Int. J. Syst. Evol. Microbiol.">
        <title>The Global Catalogue of Microorganisms (GCM) 10K type strain sequencing project: providing services to taxonomists for standard genome sequencing and annotation.</title>
        <authorList>
            <consortium name="The Broad Institute Genomics Platform"/>
            <consortium name="The Broad Institute Genome Sequencing Center for Infectious Disease"/>
            <person name="Wu L."/>
            <person name="Ma J."/>
        </authorList>
    </citation>
    <scope>NUCLEOTIDE SEQUENCE [LARGE SCALE GENOMIC DNA]</scope>
    <source>
        <strain evidence="3">CGMCC 1.15342</strain>
    </source>
</reference>
<dbReference type="Gene3D" id="2.60.120.10">
    <property type="entry name" value="Jelly Rolls"/>
    <property type="match status" value="1"/>
</dbReference>
<dbReference type="EMBL" id="BMIK01000007">
    <property type="protein sequence ID" value="GGC31394.1"/>
    <property type="molecule type" value="Genomic_DNA"/>
</dbReference>
<dbReference type="InterPro" id="IPR043129">
    <property type="entry name" value="ATPase_NBD"/>
</dbReference>
<proteinExistence type="inferred from homology"/>
<dbReference type="Pfam" id="PF00480">
    <property type="entry name" value="ROK"/>
    <property type="match status" value="1"/>
</dbReference>
<dbReference type="InterPro" id="IPR014710">
    <property type="entry name" value="RmlC-like_jellyroll"/>
</dbReference>
<evidence type="ECO:0000256" key="1">
    <source>
        <dbReference type="ARBA" id="ARBA00006479"/>
    </source>
</evidence>